<feature type="region of interest" description="Disordered" evidence="1">
    <location>
        <begin position="31"/>
        <end position="51"/>
    </location>
</feature>
<evidence type="ECO:0000256" key="1">
    <source>
        <dbReference type="SAM" id="MobiDB-lite"/>
    </source>
</evidence>
<keyword evidence="2" id="KW-0812">Transmembrane</keyword>
<dbReference type="EMBL" id="AGQS02003398">
    <property type="protein sequence ID" value="KYF49534.1"/>
    <property type="molecule type" value="Genomic_DNA"/>
</dbReference>
<evidence type="ECO:0008006" key="5">
    <source>
        <dbReference type="Google" id="ProtNLM"/>
    </source>
</evidence>
<evidence type="ECO:0000313" key="4">
    <source>
        <dbReference type="Proteomes" id="UP000074247"/>
    </source>
</evidence>
<dbReference type="VEuPathDB" id="ToxoDB:TGARI_368100"/>
<comment type="caution">
    <text evidence="3">The sequence shown here is derived from an EMBL/GenBank/DDBJ whole genome shotgun (WGS) entry which is preliminary data.</text>
</comment>
<dbReference type="Proteomes" id="UP000074247">
    <property type="component" value="Unassembled WGS sequence"/>
</dbReference>
<proteinExistence type="predicted"/>
<dbReference type="AlphaFoldDB" id="A0A139YA57"/>
<gene>
    <name evidence="3" type="ORF">TGARI_368100</name>
</gene>
<evidence type="ECO:0000256" key="2">
    <source>
        <dbReference type="SAM" id="Phobius"/>
    </source>
</evidence>
<protein>
    <recommendedName>
        <fullName evidence="5">Transmembrane protein</fullName>
    </recommendedName>
</protein>
<sequence length="136" mass="15612">MGKQRTKPRILRMELVIYHVKKLGAAVHRSVRSLRKATPSKTPKRKLPRTRGKLERHTFSLSLFILLLFIMTSRNKSSNFRSRCANLHRCHARKTARLQKASKCPFLAPTVLCPDSPRISKPKYLNALACDSENEC</sequence>
<reference evidence="3 4" key="1">
    <citation type="journal article" date="2016" name="Nat. Commun.">
        <title>Local admixture of amplified and diversified secreted pathogenesis determinants shapes mosaic Toxoplasma gondii genomes.</title>
        <authorList>
            <person name="Lorenzi H."/>
            <person name="Khan A."/>
            <person name="Behnke M.S."/>
            <person name="Namasivayam S."/>
            <person name="Swapna L.S."/>
            <person name="Hadjithomas M."/>
            <person name="Karamycheva S."/>
            <person name="Pinney D."/>
            <person name="Brunk B.P."/>
            <person name="Ajioka J.W."/>
            <person name="Ajzenberg D."/>
            <person name="Boothroyd J.C."/>
            <person name="Boyle J.P."/>
            <person name="Darde M.L."/>
            <person name="Diaz-Miranda M.A."/>
            <person name="Dubey J.P."/>
            <person name="Fritz H.M."/>
            <person name="Gennari S.M."/>
            <person name="Gregory B.D."/>
            <person name="Kim K."/>
            <person name="Saeij J.P."/>
            <person name="Su C."/>
            <person name="White M.W."/>
            <person name="Zhu X.Q."/>
            <person name="Howe D.K."/>
            <person name="Rosenthal B.M."/>
            <person name="Grigg M.E."/>
            <person name="Parkinson J."/>
            <person name="Liu L."/>
            <person name="Kissinger J.C."/>
            <person name="Roos D.S."/>
            <person name="Sibley L.D."/>
        </authorList>
    </citation>
    <scope>NUCLEOTIDE SEQUENCE [LARGE SCALE GENOMIC DNA]</scope>
    <source>
        <strain evidence="3 4">ARI</strain>
    </source>
</reference>
<name>A0A139YA57_TOXGO</name>
<feature type="compositionally biased region" description="Basic residues" evidence="1">
    <location>
        <begin position="42"/>
        <end position="51"/>
    </location>
</feature>
<accession>A0A139YA57</accession>
<feature type="transmembrane region" description="Helical" evidence="2">
    <location>
        <begin position="54"/>
        <end position="72"/>
    </location>
</feature>
<keyword evidence="2" id="KW-0472">Membrane</keyword>
<organism evidence="3 4">
    <name type="scientific">Toxoplasma gondii ARI</name>
    <dbReference type="NCBI Taxonomy" id="1074872"/>
    <lineage>
        <taxon>Eukaryota</taxon>
        <taxon>Sar</taxon>
        <taxon>Alveolata</taxon>
        <taxon>Apicomplexa</taxon>
        <taxon>Conoidasida</taxon>
        <taxon>Coccidia</taxon>
        <taxon>Eucoccidiorida</taxon>
        <taxon>Eimeriorina</taxon>
        <taxon>Sarcocystidae</taxon>
        <taxon>Toxoplasma</taxon>
    </lineage>
</organism>
<keyword evidence="2" id="KW-1133">Transmembrane helix</keyword>
<evidence type="ECO:0000313" key="3">
    <source>
        <dbReference type="EMBL" id="KYF49534.1"/>
    </source>
</evidence>